<reference evidence="1 2" key="1">
    <citation type="submission" date="2018-05" db="EMBL/GenBank/DDBJ databases">
        <title>Genome sequences of two Antarctic strains of Pseudomonas prosekii: insights into adaptation to extreme conditions.</title>
        <authorList>
            <person name="Snopkova K."/>
            <person name="Dufkova K."/>
            <person name="Cejkova D."/>
            <person name="Sedlacek I."/>
            <person name="Smajs D."/>
        </authorList>
    </citation>
    <scope>NUCLEOTIDE SEQUENCE [LARGE SCALE GENOMIC DNA]</scope>
    <source>
        <strain evidence="1 2">P2673</strain>
    </source>
</reference>
<dbReference type="AlphaFoldDB" id="A0A2U2D423"/>
<dbReference type="Proteomes" id="UP000245056">
    <property type="component" value="Unassembled WGS sequence"/>
</dbReference>
<accession>A0A2U2D423</accession>
<comment type="caution">
    <text evidence="1">The sequence shown here is derived from an EMBL/GenBank/DDBJ whole genome shotgun (WGS) entry which is preliminary data.</text>
</comment>
<name>A0A2U2D423_9PSED</name>
<proteinExistence type="predicted"/>
<gene>
    <name evidence="1" type="ORF">C9I49_20655</name>
</gene>
<sequence length="64" mass="7351">MAEAIIPWWRTNILSNHKQLWEQSLLAIALYQATLMLAVRTLSRASFAPTGFDQTFLCCSTHWP</sequence>
<organism evidence="1 2">
    <name type="scientific">Pseudomonas prosekii</name>
    <dbReference type="NCBI Taxonomy" id="1148509"/>
    <lineage>
        <taxon>Bacteria</taxon>
        <taxon>Pseudomonadati</taxon>
        <taxon>Pseudomonadota</taxon>
        <taxon>Gammaproteobacteria</taxon>
        <taxon>Pseudomonadales</taxon>
        <taxon>Pseudomonadaceae</taxon>
        <taxon>Pseudomonas</taxon>
    </lineage>
</organism>
<evidence type="ECO:0000313" key="2">
    <source>
        <dbReference type="Proteomes" id="UP000245056"/>
    </source>
</evidence>
<dbReference type="OrthoDB" id="7033470at2"/>
<evidence type="ECO:0000313" key="1">
    <source>
        <dbReference type="EMBL" id="PWE41751.1"/>
    </source>
</evidence>
<protein>
    <submittedName>
        <fullName evidence="1">Uncharacterized protein</fullName>
    </submittedName>
</protein>
<dbReference type="EMBL" id="QFAW01000032">
    <property type="protein sequence ID" value="PWE41751.1"/>
    <property type="molecule type" value="Genomic_DNA"/>
</dbReference>